<proteinExistence type="predicted"/>
<keyword evidence="1" id="KW-0812">Transmembrane</keyword>
<dbReference type="Proteomes" id="UP000001568">
    <property type="component" value="Chromosome 2"/>
</dbReference>
<dbReference type="EMBL" id="CP000582">
    <property type="protein sequence ID" value="ABO94531.1"/>
    <property type="molecule type" value="Genomic_DNA"/>
</dbReference>
<dbReference type="AlphaFoldDB" id="A4RSJ2"/>
<evidence type="ECO:0000313" key="2">
    <source>
        <dbReference type="EMBL" id="ABO94531.1"/>
    </source>
</evidence>
<dbReference type="KEGG" id="olu:OSTLU_30239"/>
<keyword evidence="1" id="KW-1133">Transmembrane helix</keyword>
<dbReference type="Gramene" id="ABO94531">
    <property type="protein sequence ID" value="ABO94531"/>
    <property type="gene ID" value="OSTLU_30239"/>
</dbReference>
<keyword evidence="1" id="KW-0472">Membrane</keyword>
<sequence>MTSHEPWIYTYFTPFSSKSLILQHLREVVPNANLLAFACLAFVFIDHLLVQR</sequence>
<dbReference type="GeneID" id="5000324"/>
<reference evidence="2 3" key="1">
    <citation type="journal article" date="2007" name="Proc. Natl. Acad. Sci. U.S.A.">
        <title>The tiny eukaryote Ostreococcus provides genomic insights into the paradox of plankton speciation.</title>
        <authorList>
            <person name="Palenik B."/>
            <person name="Grimwood J."/>
            <person name="Aerts A."/>
            <person name="Rouze P."/>
            <person name="Salamov A."/>
            <person name="Putnam N."/>
            <person name="Dupont C."/>
            <person name="Jorgensen R."/>
            <person name="Derelle E."/>
            <person name="Rombauts S."/>
            <person name="Zhou K."/>
            <person name="Otillar R."/>
            <person name="Merchant S.S."/>
            <person name="Podell S."/>
            <person name="Gaasterland T."/>
            <person name="Napoli C."/>
            <person name="Gendler K."/>
            <person name="Manuell A."/>
            <person name="Tai V."/>
            <person name="Vallon O."/>
            <person name="Piganeau G."/>
            <person name="Jancek S."/>
            <person name="Heijde M."/>
            <person name="Jabbari K."/>
            <person name="Bowler C."/>
            <person name="Lohr M."/>
            <person name="Robbens S."/>
            <person name="Werner G."/>
            <person name="Dubchak I."/>
            <person name="Pazour G.J."/>
            <person name="Ren Q."/>
            <person name="Paulsen I."/>
            <person name="Delwiche C."/>
            <person name="Schmutz J."/>
            <person name="Rokhsar D."/>
            <person name="Van de Peer Y."/>
            <person name="Moreau H."/>
            <person name="Grigoriev I.V."/>
        </authorList>
    </citation>
    <scope>NUCLEOTIDE SEQUENCE [LARGE SCALE GENOMIC DNA]</scope>
    <source>
        <strain evidence="2 3">CCE9901</strain>
    </source>
</reference>
<name>A4RSJ2_OSTLU</name>
<accession>A4RSJ2</accession>
<feature type="transmembrane region" description="Helical" evidence="1">
    <location>
        <begin position="32"/>
        <end position="50"/>
    </location>
</feature>
<organism evidence="2 3">
    <name type="scientific">Ostreococcus lucimarinus (strain CCE9901)</name>
    <dbReference type="NCBI Taxonomy" id="436017"/>
    <lineage>
        <taxon>Eukaryota</taxon>
        <taxon>Viridiplantae</taxon>
        <taxon>Chlorophyta</taxon>
        <taxon>Mamiellophyceae</taxon>
        <taxon>Mamiellales</taxon>
        <taxon>Bathycoccaceae</taxon>
        <taxon>Ostreococcus</taxon>
    </lineage>
</organism>
<keyword evidence="3" id="KW-1185">Reference proteome</keyword>
<protein>
    <submittedName>
        <fullName evidence="2">Uncharacterized protein</fullName>
    </submittedName>
</protein>
<dbReference type="RefSeq" id="XP_001416238.1">
    <property type="nucleotide sequence ID" value="XM_001416201.1"/>
</dbReference>
<dbReference type="HOGENOM" id="CLU_3090649_0_0_1"/>
<evidence type="ECO:0000313" key="3">
    <source>
        <dbReference type="Proteomes" id="UP000001568"/>
    </source>
</evidence>
<gene>
    <name evidence="2" type="ORF">OSTLU_30239</name>
</gene>
<evidence type="ECO:0000256" key="1">
    <source>
        <dbReference type="SAM" id="Phobius"/>
    </source>
</evidence>